<dbReference type="AlphaFoldDB" id="A0AA46THL0"/>
<dbReference type="InterPro" id="IPR011989">
    <property type="entry name" value="ARM-like"/>
</dbReference>
<keyword evidence="2" id="KW-1185">Reference proteome</keyword>
<dbReference type="Pfam" id="PF13646">
    <property type="entry name" value="HEAT_2"/>
    <property type="match status" value="1"/>
</dbReference>
<reference evidence="1" key="1">
    <citation type="submission" date="2022-01" db="EMBL/GenBank/DDBJ databases">
        <title>Nocardioidaceae gen. sp. A5X3R13.</title>
        <authorList>
            <person name="Lopez Marin M.A."/>
            <person name="Uhlik O."/>
        </authorList>
    </citation>
    <scope>NUCLEOTIDE SEQUENCE</scope>
    <source>
        <strain evidence="1">A5X3R13</strain>
    </source>
</reference>
<organism evidence="1 2">
    <name type="scientific">Solicola gregarius</name>
    <dbReference type="NCBI Taxonomy" id="2908642"/>
    <lineage>
        <taxon>Bacteria</taxon>
        <taxon>Bacillati</taxon>
        <taxon>Actinomycetota</taxon>
        <taxon>Actinomycetes</taxon>
        <taxon>Propionibacteriales</taxon>
        <taxon>Nocardioidaceae</taxon>
        <taxon>Solicola</taxon>
    </lineage>
</organism>
<dbReference type="KEGG" id="sgrg:L0C25_22685"/>
<dbReference type="EMBL" id="CP094970">
    <property type="protein sequence ID" value="UYM05285.1"/>
    <property type="molecule type" value="Genomic_DNA"/>
</dbReference>
<dbReference type="SUPFAM" id="SSF48371">
    <property type="entry name" value="ARM repeat"/>
    <property type="match status" value="1"/>
</dbReference>
<dbReference type="InterPro" id="IPR016024">
    <property type="entry name" value="ARM-type_fold"/>
</dbReference>
<gene>
    <name evidence="1" type="ORF">L0C25_22685</name>
</gene>
<dbReference type="RefSeq" id="WP_271634086.1">
    <property type="nucleotide sequence ID" value="NZ_CP094970.1"/>
</dbReference>
<evidence type="ECO:0000313" key="2">
    <source>
        <dbReference type="Proteomes" id="UP001164390"/>
    </source>
</evidence>
<name>A0AA46THL0_9ACTN</name>
<accession>A0AA46THL0</accession>
<protein>
    <submittedName>
        <fullName evidence="1">HEAT repeat domain-containing protein</fullName>
    </submittedName>
</protein>
<evidence type="ECO:0000313" key="1">
    <source>
        <dbReference type="EMBL" id="UYM05285.1"/>
    </source>
</evidence>
<sequence>MRPEPRDLYARPEVLVAEAVDDYGIHTVIDTCLALIEGHDDYDLLAMPLTYLGGAAARGKLDRGELVSRGQDYWPRTWGVRGLGHAWLPYAADGVVAALADPHWRVRESAAKIVLRHGIRDAAPALVALIGDGEPRVQVAAIRASASVGGARHLDALASLGADDRAVGVARSAAVRELRRKVVGPTSG</sequence>
<proteinExistence type="predicted"/>
<dbReference type="Proteomes" id="UP001164390">
    <property type="component" value="Chromosome"/>
</dbReference>
<dbReference type="Gene3D" id="1.25.10.10">
    <property type="entry name" value="Leucine-rich Repeat Variant"/>
    <property type="match status" value="1"/>
</dbReference>